<dbReference type="OrthoDB" id="121795at2759"/>
<dbReference type="PANTHER" id="PTHR37984">
    <property type="entry name" value="PROTEIN CBG26694"/>
    <property type="match status" value="1"/>
</dbReference>
<feature type="domain" description="Integrase catalytic" evidence="8">
    <location>
        <begin position="344"/>
        <end position="515"/>
    </location>
</feature>
<dbReference type="Proteomes" id="UP000198211">
    <property type="component" value="Unassembled WGS sequence"/>
</dbReference>
<evidence type="ECO:0000313" key="10">
    <source>
        <dbReference type="Proteomes" id="UP000198211"/>
    </source>
</evidence>
<gene>
    <name evidence="9" type="ORF">PHMEG_00019407</name>
</gene>
<keyword evidence="10" id="KW-1185">Reference proteome</keyword>
<dbReference type="Pfam" id="PF00665">
    <property type="entry name" value="rve"/>
    <property type="match status" value="1"/>
</dbReference>
<keyword evidence="3" id="KW-0540">Nuclease</keyword>
<proteinExistence type="predicted"/>
<evidence type="ECO:0000256" key="5">
    <source>
        <dbReference type="ARBA" id="ARBA00022801"/>
    </source>
</evidence>
<dbReference type="SMART" id="SM00298">
    <property type="entry name" value="CHROMO"/>
    <property type="match status" value="1"/>
</dbReference>
<keyword evidence="4" id="KW-0255">Endonuclease</keyword>
<dbReference type="InterPro" id="IPR000953">
    <property type="entry name" value="Chromo/chromo_shadow_dom"/>
</dbReference>
<dbReference type="PROSITE" id="PS50994">
    <property type="entry name" value="INTEGRASE"/>
    <property type="match status" value="1"/>
</dbReference>
<dbReference type="GO" id="GO:0016787">
    <property type="term" value="F:hydrolase activity"/>
    <property type="evidence" value="ECO:0007669"/>
    <property type="project" value="UniProtKB-KW"/>
</dbReference>
<evidence type="ECO:0000256" key="1">
    <source>
        <dbReference type="ARBA" id="ARBA00022679"/>
    </source>
</evidence>
<dbReference type="InterPro" id="IPR043502">
    <property type="entry name" value="DNA/RNA_pol_sf"/>
</dbReference>
<evidence type="ECO:0000256" key="3">
    <source>
        <dbReference type="ARBA" id="ARBA00022722"/>
    </source>
</evidence>
<evidence type="ECO:0000256" key="6">
    <source>
        <dbReference type="ARBA" id="ARBA00022918"/>
    </source>
</evidence>
<dbReference type="InterPro" id="IPR036397">
    <property type="entry name" value="RNaseH_sf"/>
</dbReference>
<keyword evidence="6" id="KW-0695">RNA-directed DNA polymerase</keyword>
<evidence type="ECO:0000256" key="4">
    <source>
        <dbReference type="ARBA" id="ARBA00022759"/>
    </source>
</evidence>
<dbReference type="InterPro" id="IPR041373">
    <property type="entry name" value="RT_RNaseH"/>
</dbReference>
<dbReference type="InterPro" id="IPR001584">
    <property type="entry name" value="Integrase_cat-core"/>
</dbReference>
<dbReference type="SUPFAM" id="SSF53098">
    <property type="entry name" value="Ribonuclease H-like"/>
    <property type="match status" value="1"/>
</dbReference>
<dbReference type="GO" id="GO:0015074">
    <property type="term" value="P:DNA integration"/>
    <property type="evidence" value="ECO:0007669"/>
    <property type="project" value="InterPro"/>
</dbReference>
<accession>A0A225VRY4</accession>
<evidence type="ECO:0000259" key="8">
    <source>
        <dbReference type="PROSITE" id="PS50994"/>
    </source>
</evidence>
<evidence type="ECO:0000313" key="9">
    <source>
        <dbReference type="EMBL" id="OWZ08102.1"/>
    </source>
</evidence>
<sequence>MRESLIDYARTIAPLQALFDKSLKSGKRTKRAAAGISIQLSAAERSAFQSVKELLARSATLAFPDDNAATCLFTDASDYGWAVIITQVQNWQATTDVTEQQHELLTCLSSTFTGSQCNWSVIEKEAFPIITACEKLDYLLLRPQGFHMYCDHRNLIHVFAPDKEVKKHVRGKLLRWALKLSELHYVVEHIHGPKNVWADMLSRWGGAVKRSVNIKRLTAKRKPKQRRTIQSSQVVLRPLDDENFIWPSIAELKTIQESTPPPAVAVPDEHGLYKLDGRIWVPPRATALIQRLCIIAHCGQQGHRGQAAMTTHLNRIFEIENLSATANKFVASCLMCCHVKGGRVVKRPWGETIDCNQRNGVLHFDFLYLGESFGEAKYLLVLKDHATHFVELTVCDSANSTATVEAILSWHSRYGVPPIWVSDNGSHFKNEVMSELRRRLKTQQQFTPAYCPWINGSIERVNRDILQVLRAMILEYKISTRDWIYLIPMVQSSLNHTPVPSLASKAPVELFTGLPCPSPLQSFYSHGKKEILQIPDDADKIEGENVVNFDVGDYVLRSRVDDKQGNKLHVTWTGPHIVVRADAHSFRVRHLVTGDESDVHASRLKFYADNSLNITEELLEHVAAQGTVLAVNELKEHRWNNTIKDYELRVNWRGLEPIEDSWEPITTLGKEIPTLVDDYVTKRELALQQHWGKVYRE</sequence>
<organism evidence="9 10">
    <name type="scientific">Phytophthora megakarya</name>
    <dbReference type="NCBI Taxonomy" id="4795"/>
    <lineage>
        <taxon>Eukaryota</taxon>
        <taxon>Sar</taxon>
        <taxon>Stramenopiles</taxon>
        <taxon>Oomycota</taxon>
        <taxon>Peronosporomycetes</taxon>
        <taxon>Peronosporales</taxon>
        <taxon>Peronosporaceae</taxon>
        <taxon>Phytophthora</taxon>
    </lineage>
</organism>
<dbReference type="Gene3D" id="2.40.50.40">
    <property type="match status" value="1"/>
</dbReference>
<dbReference type="SUPFAM" id="SSF54160">
    <property type="entry name" value="Chromo domain-like"/>
    <property type="match status" value="1"/>
</dbReference>
<dbReference type="PROSITE" id="PS50013">
    <property type="entry name" value="CHROMO_2"/>
    <property type="match status" value="1"/>
</dbReference>
<name>A0A225VRY4_9STRA</name>
<protein>
    <recommendedName>
        <fullName evidence="11">Integrase catalytic domain-containing protein</fullName>
    </recommendedName>
</protein>
<keyword evidence="1" id="KW-0808">Transferase</keyword>
<comment type="caution">
    <text evidence="9">The sequence shown here is derived from an EMBL/GenBank/DDBJ whole genome shotgun (WGS) entry which is preliminary data.</text>
</comment>
<reference evidence="10" key="1">
    <citation type="submission" date="2017-03" db="EMBL/GenBank/DDBJ databases">
        <title>Phytopthora megakarya and P. palmivora, two closely related causual agents of cacao black pod achieved similar genome size and gene model numbers by different mechanisms.</title>
        <authorList>
            <person name="Ali S."/>
            <person name="Shao J."/>
            <person name="Larry D.J."/>
            <person name="Kronmiller B."/>
            <person name="Shen D."/>
            <person name="Strem M.D."/>
            <person name="Melnick R.L."/>
            <person name="Guiltinan M.J."/>
            <person name="Tyler B.M."/>
            <person name="Meinhardt L.W."/>
            <person name="Bailey B.A."/>
        </authorList>
    </citation>
    <scope>NUCLEOTIDE SEQUENCE [LARGE SCALE GENOMIC DNA]</scope>
    <source>
        <strain evidence="10">zdho120</strain>
    </source>
</reference>
<dbReference type="InterPro" id="IPR012337">
    <property type="entry name" value="RNaseH-like_sf"/>
</dbReference>
<dbReference type="GO" id="GO:0003964">
    <property type="term" value="F:RNA-directed DNA polymerase activity"/>
    <property type="evidence" value="ECO:0007669"/>
    <property type="project" value="UniProtKB-KW"/>
</dbReference>
<evidence type="ECO:0000256" key="2">
    <source>
        <dbReference type="ARBA" id="ARBA00022695"/>
    </source>
</evidence>
<dbReference type="InterPro" id="IPR016197">
    <property type="entry name" value="Chromo-like_dom_sf"/>
</dbReference>
<feature type="domain" description="Chromo" evidence="7">
    <location>
        <begin position="629"/>
        <end position="691"/>
    </location>
</feature>
<keyword evidence="5" id="KW-0378">Hydrolase</keyword>
<evidence type="ECO:0000259" key="7">
    <source>
        <dbReference type="PROSITE" id="PS50013"/>
    </source>
</evidence>
<dbReference type="EMBL" id="NBNE01003274">
    <property type="protein sequence ID" value="OWZ08102.1"/>
    <property type="molecule type" value="Genomic_DNA"/>
</dbReference>
<dbReference type="SUPFAM" id="SSF56672">
    <property type="entry name" value="DNA/RNA polymerases"/>
    <property type="match status" value="1"/>
</dbReference>
<dbReference type="GO" id="GO:0004519">
    <property type="term" value="F:endonuclease activity"/>
    <property type="evidence" value="ECO:0007669"/>
    <property type="project" value="UniProtKB-KW"/>
</dbReference>
<keyword evidence="2" id="KW-0548">Nucleotidyltransferase</keyword>
<dbReference type="AlphaFoldDB" id="A0A225VRY4"/>
<dbReference type="Gene3D" id="3.30.420.10">
    <property type="entry name" value="Ribonuclease H-like superfamily/Ribonuclease H"/>
    <property type="match status" value="1"/>
</dbReference>
<dbReference type="GO" id="GO:0003676">
    <property type="term" value="F:nucleic acid binding"/>
    <property type="evidence" value="ECO:0007669"/>
    <property type="project" value="InterPro"/>
</dbReference>
<dbReference type="CDD" id="cd09274">
    <property type="entry name" value="RNase_HI_RT_Ty3"/>
    <property type="match status" value="1"/>
</dbReference>
<evidence type="ECO:0008006" key="11">
    <source>
        <dbReference type="Google" id="ProtNLM"/>
    </source>
</evidence>
<dbReference type="Pfam" id="PF17917">
    <property type="entry name" value="RT_RNaseH"/>
    <property type="match status" value="1"/>
</dbReference>
<dbReference type="InterPro" id="IPR050951">
    <property type="entry name" value="Retrovirus_Pol_polyprotein"/>
</dbReference>
<dbReference type="PANTHER" id="PTHR37984:SF5">
    <property type="entry name" value="PROTEIN NYNRIN-LIKE"/>
    <property type="match status" value="1"/>
</dbReference>